<sequence length="346" mass="38912">MKKKIKKILLTSSVLGLSFTGVTVGQEIISPESQVVHGAQLYKWARSLSFKIIGSVGNKLYNVKASKSTGKYGETITPGSIPFNSGKYGAEVSYPIDALSTNHSVALFATTNPFNWGSKISIILRSPSGSRVINASLTDGQRRGYVFARKGRYTASFVSSARKKWAPYIAYRYDKGNSVYKIAKSLLPTSEEDSNTGQFEEVNGYGEVLKPEWNEQEVLVSDKTASINMTQMLDQLKDDNGIYVYAMRDYNEHDTVEFSDSIKSISYDKDLNETVFSFSTTNEEEYNLKFAGNLVNEYSENDNLNLKFEVEKLSESSEDFKIPNYYKYLLDNENKAPQIEDYLVTE</sequence>
<name>A0A1R4IN48_9LACT</name>
<dbReference type="RefSeq" id="WP_087057152.1">
    <property type="nucleotide sequence ID" value="NZ_FUKW01000033.1"/>
</dbReference>
<accession>A0A1R4IN48</accession>
<gene>
    <name evidence="1" type="ORF">FM115_01840</name>
</gene>
<organism evidence="1 2">
    <name type="scientific">Marinilactibacillus psychrotolerans 42ea</name>
    <dbReference type="NCBI Taxonomy" id="1255609"/>
    <lineage>
        <taxon>Bacteria</taxon>
        <taxon>Bacillati</taxon>
        <taxon>Bacillota</taxon>
        <taxon>Bacilli</taxon>
        <taxon>Lactobacillales</taxon>
        <taxon>Carnobacteriaceae</taxon>
        <taxon>Marinilactibacillus</taxon>
    </lineage>
</organism>
<evidence type="ECO:0000313" key="1">
    <source>
        <dbReference type="EMBL" id="SJN21287.1"/>
    </source>
</evidence>
<proteinExistence type="predicted"/>
<dbReference type="Proteomes" id="UP000195611">
    <property type="component" value="Unassembled WGS sequence"/>
</dbReference>
<dbReference type="EMBL" id="FUKW01000033">
    <property type="protein sequence ID" value="SJN21287.1"/>
    <property type="molecule type" value="Genomic_DNA"/>
</dbReference>
<dbReference type="AlphaFoldDB" id="A0A1R4IN48"/>
<evidence type="ECO:0000313" key="2">
    <source>
        <dbReference type="Proteomes" id="UP000195611"/>
    </source>
</evidence>
<reference evidence="1 2" key="1">
    <citation type="submission" date="2017-02" db="EMBL/GenBank/DDBJ databases">
        <authorList>
            <person name="Peterson S.W."/>
        </authorList>
    </citation>
    <scope>NUCLEOTIDE SEQUENCE [LARGE SCALE GENOMIC DNA]</scope>
    <source>
        <strain evidence="1 2">42ea</strain>
    </source>
</reference>
<protein>
    <submittedName>
        <fullName evidence="1">Uncharacterized protein</fullName>
    </submittedName>
</protein>